<dbReference type="InterPro" id="IPR016190">
    <property type="entry name" value="Transl_init_fac_IF2/IF5_Zn-bd"/>
</dbReference>
<comment type="caution">
    <text evidence="1">The sequence shown here is derived from an EMBL/GenBank/DDBJ whole genome shotgun (WGS) entry which is preliminary data.</text>
</comment>
<dbReference type="Proteomes" id="UP000256748">
    <property type="component" value="Unassembled WGS sequence"/>
</dbReference>
<dbReference type="AlphaFoldDB" id="A0A3E1BZD0"/>
<gene>
    <name evidence="1" type="ORF">B5K10_02080</name>
</gene>
<proteinExistence type="predicted"/>
<name>A0A3E1BZD0_RHILT</name>
<reference evidence="1 2" key="1">
    <citation type="submission" date="2017-03" db="EMBL/GenBank/DDBJ databases">
        <title>Genome analysis of Rhizobial strains effectives or ineffectives for nitrogen fixation isolated from bean seeds.</title>
        <authorList>
            <person name="Peralta H."/>
            <person name="Aguilar-Vera A."/>
            <person name="Mora Y."/>
            <person name="Vargas-Lagunas C."/>
            <person name="Girard L."/>
            <person name="Mora J."/>
        </authorList>
    </citation>
    <scope>NUCLEOTIDE SEQUENCE [LARGE SCALE GENOMIC DNA]</scope>
    <source>
        <strain evidence="1 2">CCGM5</strain>
    </source>
</reference>
<dbReference type="EMBL" id="NAOO01000001">
    <property type="protein sequence ID" value="RFC01131.1"/>
    <property type="molecule type" value="Genomic_DNA"/>
</dbReference>
<sequence>MNNMMACPSCGSGETESIVHGGSYILRCVACGEAVVATSFMAMFDSDDAFSAFADAGPGKHPAPETLIARGPLRQISATISGVARYGTLIRLVPDPKD</sequence>
<dbReference type="RefSeq" id="WP_116272152.1">
    <property type="nucleotide sequence ID" value="NZ_KZ859521.1"/>
</dbReference>
<dbReference type="GO" id="GO:0003743">
    <property type="term" value="F:translation initiation factor activity"/>
    <property type="evidence" value="ECO:0007669"/>
    <property type="project" value="InterPro"/>
</dbReference>
<accession>A0A3E1BZD0</accession>
<dbReference type="SUPFAM" id="SSF75689">
    <property type="entry name" value="Zinc-binding domain of translation initiation factor 2 beta"/>
    <property type="match status" value="1"/>
</dbReference>
<protein>
    <submittedName>
        <fullName evidence="1">Uncharacterized protein</fullName>
    </submittedName>
</protein>
<evidence type="ECO:0000313" key="1">
    <source>
        <dbReference type="EMBL" id="RFC01131.1"/>
    </source>
</evidence>
<organism evidence="1 2">
    <name type="scientific">Rhizobium leguminosarum bv. trifolii</name>
    <dbReference type="NCBI Taxonomy" id="386"/>
    <lineage>
        <taxon>Bacteria</taxon>
        <taxon>Pseudomonadati</taxon>
        <taxon>Pseudomonadota</taxon>
        <taxon>Alphaproteobacteria</taxon>
        <taxon>Hyphomicrobiales</taxon>
        <taxon>Rhizobiaceae</taxon>
        <taxon>Rhizobium/Agrobacterium group</taxon>
        <taxon>Rhizobium</taxon>
    </lineage>
</organism>
<evidence type="ECO:0000313" key="2">
    <source>
        <dbReference type="Proteomes" id="UP000256748"/>
    </source>
</evidence>